<dbReference type="AlphaFoldDB" id="A0A3M8DG24"/>
<dbReference type="InterPro" id="IPR050585">
    <property type="entry name" value="Xaa-Pro_dipeptidyl-ppase/CocE"/>
</dbReference>
<organism evidence="3 4">
    <name type="scientific">Brevibacillus fluminis</name>
    <dbReference type="NCBI Taxonomy" id="511487"/>
    <lineage>
        <taxon>Bacteria</taxon>
        <taxon>Bacillati</taxon>
        <taxon>Bacillota</taxon>
        <taxon>Bacilli</taxon>
        <taxon>Bacillales</taxon>
        <taxon>Paenibacillaceae</taxon>
        <taxon>Brevibacillus</taxon>
    </lineage>
</organism>
<dbReference type="Gene3D" id="3.40.50.1820">
    <property type="entry name" value="alpha/beta hydrolase"/>
    <property type="match status" value="1"/>
</dbReference>
<name>A0A3M8DG24_9BACL</name>
<dbReference type="InterPro" id="IPR005674">
    <property type="entry name" value="CocE/Ser_esterase"/>
</dbReference>
<dbReference type="SUPFAM" id="SSF53474">
    <property type="entry name" value="alpha/beta-Hydrolases"/>
    <property type="match status" value="1"/>
</dbReference>
<dbReference type="Proteomes" id="UP000271031">
    <property type="component" value="Unassembled WGS sequence"/>
</dbReference>
<keyword evidence="4" id="KW-1185">Reference proteome</keyword>
<comment type="caution">
    <text evidence="3">The sequence shown here is derived from an EMBL/GenBank/DDBJ whole genome shotgun (WGS) entry which is preliminary data.</text>
</comment>
<dbReference type="EMBL" id="RHHQ01000012">
    <property type="protein sequence ID" value="RNB87052.1"/>
    <property type="molecule type" value="Genomic_DNA"/>
</dbReference>
<dbReference type="RefSeq" id="WP_122918750.1">
    <property type="nucleotide sequence ID" value="NZ_RHHQ01000012.1"/>
</dbReference>
<sequence length="706" mass="79057">MTASGDKQSDFSLYKSGIYCADVSFVNGTVLLTAKGQSGDAEDYLLPLAQLAAQEAELHGIDWDAANEIVTQEGAVFQRFDRIDGEHAGVAKTAWLWARRGEKMPVDLIVCEREVIGYCINGRGDSEMLIKNGYEVLTPLMLWQDAGLSPEAGRAAHKGTFFVPMRDGVRLATELWLPENLSAGEKIPTILVRTPYGRKTKANGDVRWLRFVQRGYALVVQDTRGRGESEGVWVPKIHELADGDDTLNWIAAQAWSDGGVGMIGGSYGGFVQWAAAASGNKHLKAIVSYVTVGSAFGDIPRTNGMIPSGVLTWTFMMAEQDQNPDAANRTDWEEVIKLRPIKDIPKMVLGKDIHFWNEWMSHPDYDDFWAQSDWVNMGEQIDVPSLLISGWYDDDSVGTSEAWSLLERHQRKHRRMILGPWHHRANTAREIHNIPFGNNAIRYDLDLIQQQWFDRFLKGCENGVDAKPQVEYYMVGENEWKSSDSWPPAETVYTPFYLHSPGAANTAAGDGMLSYEEPGDEKPDRYTFDPLDPAPYLIDMTENECSVPENYREVEERHDVLVFTSPPLEEDVAIAGEISAVLYAASSAKDTDWVVRLTDVDEAGNSIRLSDGMVRARYRHSYTQPELLEPGKVEAYEVKMTKVANVFKKGHRIRVSVMSGAKNLIFPNHNTGNDPASDTEMIVALQTVHHDKTYPSHIRLPILPMK</sequence>
<dbReference type="Pfam" id="PF02129">
    <property type="entry name" value="Peptidase_S15"/>
    <property type="match status" value="1"/>
</dbReference>
<proteinExistence type="predicted"/>
<dbReference type="InterPro" id="IPR029058">
    <property type="entry name" value="AB_hydrolase_fold"/>
</dbReference>
<dbReference type="Pfam" id="PF08530">
    <property type="entry name" value="PepX_C"/>
    <property type="match status" value="1"/>
</dbReference>
<dbReference type="PANTHER" id="PTHR43056:SF10">
    <property type="entry name" value="COCE_NOND FAMILY, PUTATIVE (AFU_ORTHOLOGUE AFUA_7G00600)-RELATED"/>
    <property type="match status" value="1"/>
</dbReference>
<evidence type="ECO:0000313" key="3">
    <source>
        <dbReference type="EMBL" id="RNB87052.1"/>
    </source>
</evidence>
<protein>
    <submittedName>
        <fullName evidence="3">CocE/NonD family hydrolase</fullName>
    </submittedName>
</protein>
<dbReference type="GO" id="GO:0008239">
    <property type="term" value="F:dipeptidyl-peptidase activity"/>
    <property type="evidence" value="ECO:0007669"/>
    <property type="project" value="InterPro"/>
</dbReference>
<dbReference type="InterPro" id="IPR000383">
    <property type="entry name" value="Xaa-Pro-like_dom"/>
</dbReference>
<keyword evidence="1 3" id="KW-0378">Hydrolase</keyword>
<dbReference type="InterPro" id="IPR013736">
    <property type="entry name" value="Xaa-Pro_dipept_C"/>
</dbReference>
<dbReference type="InterPro" id="IPR008979">
    <property type="entry name" value="Galactose-bd-like_sf"/>
</dbReference>
<dbReference type="PANTHER" id="PTHR43056">
    <property type="entry name" value="PEPTIDASE S9 PROLYL OLIGOPEPTIDASE"/>
    <property type="match status" value="1"/>
</dbReference>
<dbReference type="Gene3D" id="1.10.3020.10">
    <property type="entry name" value="alpha-amino acid ester hydrolase ( Helical cap domain)"/>
    <property type="match status" value="1"/>
</dbReference>
<dbReference type="OrthoDB" id="319764at2"/>
<dbReference type="NCBIfam" id="TIGR00976">
    <property type="entry name" value="CocE_NonD"/>
    <property type="match status" value="1"/>
</dbReference>
<feature type="domain" description="Xaa-Pro dipeptidyl-peptidase C-terminal" evidence="2">
    <location>
        <begin position="450"/>
        <end position="699"/>
    </location>
</feature>
<evidence type="ECO:0000259" key="2">
    <source>
        <dbReference type="SMART" id="SM00939"/>
    </source>
</evidence>
<reference evidence="3 4" key="1">
    <citation type="submission" date="2018-10" db="EMBL/GenBank/DDBJ databases">
        <title>Phylogenomics of Brevibacillus.</title>
        <authorList>
            <person name="Dunlap C."/>
        </authorList>
    </citation>
    <scope>NUCLEOTIDE SEQUENCE [LARGE SCALE GENOMIC DNA]</scope>
    <source>
        <strain evidence="3 4">JCM 15716</strain>
    </source>
</reference>
<gene>
    <name evidence="3" type="ORF">EDM56_15260</name>
</gene>
<evidence type="ECO:0000256" key="1">
    <source>
        <dbReference type="ARBA" id="ARBA00022801"/>
    </source>
</evidence>
<evidence type="ECO:0000313" key="4">
    <source>
        <dbReference type="Proteomes" id="UP000271031"/>
    </source>
</evidence>
<dbReference type="SMART" id="SM00939">
    <property type="entry name" value="PepX_C"/>
    <property type="match status" value="1"/>
</dbReference>
<accession>A0A3M8DG24</accession>
<dbReference type="Gene3D" id="2.60.120.260">
    <property type="entry name" value="Galactose-binding domain-like"/>
    <property type="match status" value="1"/>
</dbReference>
<dbReference type="SUPFAM" id="SSF49785">
    <property type="entry name" value="Galactose-binding domain-like"/>
    <property type="match status" value="1"/>
</dbReference>